<evidence type="ECO:0000256" key="1">
    <source>
        <dbReference type="SAM" id="MobiDB-lite"/>
    </source>
</evidence>
<sequence>MSDEKASPSSTSTEESNNSDATNVGQLFGQNSENLEAIGPMHPHDVIDTDMVVGSSFQVERVNSGIKITPGNTPNRSPTTPLTMGQGNLPPYRLPPNYSPPILESITRGANGHNNPLYAPTSFTQSWPFPGITPMNLPQGLTNSTSTMTSTGWAMYGLPTG</sequence>
<reference evidence="2 3" key="1">
    <citation type="journal article" date="2023" name="Plants (Basel)">
        <title>Bridging the Gap: Combining Genomics and Transcriptomics Approaches to Understand Stylosanthes scabra, an Orphan Legume from the Brazilian Caatinga.</title>
        <authorList>
            <person name="Ferreira-Neto J.R.C."/>
            <person name="da Silva M.D."/>
            <person name="Binneck E."/>
            <person name="de Melo N.F."/>
            <person name="da Silva R.H."/>
            <person name="de Melo A.L.T.M."/>
            <person name="Pandolfi V."/>
            <person name="Bustamante F.O."/>
            <person name="Brasileiro-Vidal A.C."/>
            <person name="Benko-Iseppon A.M."/>
        </authorList>
    </citation>
    <scope>NUCLEOTIDE SEQUENCE [LARGE SCALE GENOMIC DNA]</scope>
    <source>
        <tissue evidence="2">Leaves</tissue>
    </source>
</reference>
<feature type="compositionally biased region" description="Low complexity" evidence="1">
    <location>
        <begin position="9"/>
        <end position="19"/>
    </location>
</feature>
<feature type="region of interest" description="Disordered" evidence="1">
    <location>
        <begin position="1"/>
        <end position="26"/>
    </location>
</feature>
<organism evidence="2 3">
    <name type="scientific">Stylosanthes scabra</name>
    <dbReference type="NCBI Taxonomy" id="79078"/>
    <lineage>
        <taxon>Eukaryota</taxon>
        <taxon>Viridiplantae</taxon>
        <taxon>Streptophyta</taxon>
        <taxon>Embryophyta</taxon>
        <taxon>Tracheophyta</taxon>
        <taxon>Spermatophyta</taxon>
        <taxon>Magnoliopsida</taxon>
        <taxon>eudicotyledons</taxon>
        <taxon>Gunneridae</taxon>
        <taxon>Pentapetalae</taxon>
        <taxon>rosids</taxon>
        <taxon>fabids</taxon>
        <taxon>Fabales</taxon>
        <taxon>Fabaceae</taxon>
        <taxon>Papilionoideae</taxon>
        <taxon>50 kb inversion clade</taxon>
        <taxon>dalbergioids sensu lato</taxon>
        <taxon>Dalbergieae</taxon>
        <taxon>Pterocarpus clade</taxon>
        <taxon>Stylosanthes</taxon>
    </lineage>
</organism>
<proteinExistence type="predicted"/>
<dbReference type="Proteomes" id="UP001341840">
    <property type="component" value="Unassembled WGS sequence"/>
</dbReference>
<comment type="caution">
    <text evidence="2">The sequence shown here is derived from an EMBL/GenBank/DDBJ whole genome shotgun (WGS) entry which is preliminary data.</text>
</comment>
<name>A0ABU6QVP1_9FABA</name>
<evidence type="ECO:0000313" key="3">
    <source>
        <dbReference type="Proteomes" id="UP001341840"/>
    </source>
</evidence>
<dbReference type="EMBL" id="JASCZI010001976">
    <property type="protein sequence ID" value="MED6115706.1"/>
    <property type="molecule type" value="Genomic_DNA"/>
</dbReference>
<accession>A0ABU6QVP1</accession>
<keyword evidence="3" id="KW-1185">Reference proteome</keyword>
<evidence type="ECO:0000313" key="2">
    <source>
        <dbReference type="EMBL" id="MED6115706.1"/>
    </source>
</evidence>
<protein>
    <submittedName>
        <fullName evidence="2">Uncharacterized protein</fullName>
    </submittedName>
</protein>
<gene>
    <name evidence="2" type="ORF">PIB30_093228</name>
</gene>